<dbReference type="RefSeq" id="YP_009848842.1">
    <property type="nucleotide sequence ID" value="NC_048788.1"/>
</dbReference>
<evidence type="ECO:0000313" key="2">
    <source>
        <dbReference type="Proteomes" id="UP000317774"/>
    </source>
</evidence>
<sequence length="147" mass="14821">METTVAAGTWTLPSGARKMLLDGTFDLDSDTFKVALVTSSSNIGASSTTWSGVTGEVSNGNGYTTGGVSVTLTLTGTTSVAVSFATNPVWTASGSGITARWAVLYEVSGNVLAYVLLDATPADVSVASGNTLTIDSDGTPSPIFTLA</sequence>
<organism evidence="1 2">
    <name type="scientific">Mycobacterium phage ThetaBob</name>
    <dbReference type="NCBI Taxonomy" id="2588513"/>
    <lineage>
        <taxon>Viruses</taxon>
        <taxon>Duplodnaviria</taxon>
        <taxon>Heunggongvirae</taxon>
        <taxon>Uroviricota</taxon>
        <taxon>Caudoviricetes</taxon>
        <taxon>Gracegardnervirinae</taxon>
        <taxon>Thetabobvirus</taxon>
        <taxon>Thetabobvirus thetabob</taxon>
        <taxon>Mycobacterium virus ThetaBob</taxon>
    </lineage>
</organism>
<name>A0A4Y6EMI6_9CAUD</name>
<dbReference type="Proteomes" id="UP000317774">
    <property type="component" value="Segment"/>
</dbReference>
<protein>
    <submittedName>
        <fullName evidence="1">Uncharacterized protein</fullName>
    </submittedName>
</protein>
<gene>
    <name evidence="1" type="primary">23</name>
    <name evidence="1" type="ORF">SEA_THETABOB_23</name>
</gene>
<dbReference type="EMBL" id="MK977709">
    <property type="protein sequence ID" value="QDF19910.1"/>
    <property type="molecule type" value="Genomic_DNA"/>
</dbReference>
<reference evidence="1 2" key="1">
    <citation type="submission" date="2019-05" db="EMBL/GenBank/DDBJ databases">
        <authorList>
            <person name="Plymale R.C."/>
            <person name="Garlena R.A."/>
            <person name="Russell D.A."/>
            <person name="Pope W.H."/>
            <person name="Jacobs-Sera D."/>
            <person name="Hatfull G.F."/>
        </authorList>
    </citation>
    <scope>NUCLEOTIDE SEQUENCE [LARGE SCALE GENOMIC DNA]</scope>
</reference>
<evidence type="ECO:0000313" key="1">
    <source>
        <dbReference type="EMBL" id="QDF19910.1"/>
    </source>
</evidence>
<keyword evidence="2" id="KW-1185">Reference proteome</keyword>
<proteinExistence type="predicted"/>
<dbReference type="KEGG" id="vg:55619268"/>
<dbReference type="GeneID" id="55619268"/>
<accession>A0A4Y6EMI6</accession>